<reference evidence="1" key="1">
    <citation type="submission" date="2022-07" db="EMBL/GenBank/DDBJ databases">
        <title>Phylogenomic reconstructions and comparative analyses of Kickxellomycotina fungi.</title>
        <authorList>
            <person name="Reynolds N.K."/>
            <person name="Stajich J.E."/>
            <person name="Barry K."/>
            <person name="Grigoriev I.V."/>
            <person name="Crous P."/>
            <person name="Smith M.E."/>
        </authorList>
    </citation>
    <scope>NUCLEOTIDE SEQUENCE</scope>
    <source>
        <strain evidence="1">NRRL 5244</strain>
    </source>
</reference>
<proteinExistence type="predicted"/>
<dbReference type="EMBL" id="JANBPW010005726">
    <property type="protein sequence ID" value="KAJ1932023.1"/>
    <property type="molecule type" value="Genomic_DNA"/>
</dbReference>
<name>A0ACC1IZR9_9FUNG</name>
<comment type="caution">
    <text evidence="1">The sequence shown here is derived from an EMBL/GenBank/DDBJ whole genome shotgun (WGS) entry which is preliminary data.</text>
</comment>
<feature type="non-terminal residue" evidence="1">
    <location>
        <position position="308"/>
    </location>
</feature>
<organism evidence="1 2">
    <name type="scientific">Linderina macrospora</name>
    <dbReference type="NCBI Taxonomy" id="4868"/>
    <lineage>
        <taxon>Eukaryota</taxon>
        <taxon>Fungi</taxon>
        <taxon>Fungi incertae sedis</taxon>
        <taxon>Zoopagomycota</taxon>
        <taxon>Kickxellomycotina</taxon>
        <taxon>Kickxellomycetes</taxon>
        <taxon>Kickxellales</taxon>
        <taxon>Kickxellaceae</taxon>
        <taxon>Linderina</taxon>
    </lineage>
</organism>
<protein>
    <submittedName>
        <fullName evidence="1">Transcription factor TFIIIC subunit tfc4</fullName>
    </submittedName>
</protein>
<evidence type="ECO:0000313" key="2">
    <source>
        <dbReference type="Proteomes" id="UP001150603"/>
    </source>
</evidence>
<keyword evidence="2" id="KW-1185">Reference proteome</keyword>
<evidence type="ECO:0000313" key="1">
    <source>
        <dbReference type="EMBL" id="KAJ1932023.1"/>
    </source>
</evidence>
<accession>A0ACC1IZR9</accession>
<gene>
    <name evidence="1" type="primary">TFC4_2</name>
    <name evidence="1" type="ORF">FBU59_006512</name>
</gene>
<sequence>MAHYNELARRFAAMYADGSADDSAGGELAAYYQSNEHLTVSMEGVEGYDYSDVNMVAELHIMRHAYEDAISAIKRGARFIQGRGNELQWERVEIEDSWDAEYNAPSADAPDGAGHELPVELRAKLGQCRLLLGQTDQAHVHLAVVDQQDISVYGDVFLDIGRSMVDVGHAQEAVGLLERLRQQPAADSPELWEPLARAYRELGSWELARMYFEQVVEARPTDIESRMFLAEVLEELKHVDRAFELIREVELIQADTARADEARKQSADARADHGIVRRVQRGRRKKSAPNNADSSTDRHIAMMRKADR</sequence>
<dbReference type="Proteomes" id="UP001150603">
    <property type="component" value="Unassembled WGS sequence"/>
</dbReference>